<organism evidence="1 2">
    <name type="scientific">Tieghemostelium lacteum</name>
    <name type="common">Slime mold</name>
    <name type="synonym">Dictyostelium lacteum</name>
    <dbReference type="NCBI Taxonomy" id="361077"/>
    <lineage>
        <taxon>Eukaryota</taxon>
        <taxon>Amoebozoa</taxon>
        <taxon>Evosea</taxon>
        <taxon>Eumycetozoa</taxon>
        <taxon>Dictyostelia</taxon>
        <taxon>Dictyosteliales</taxon>
        <taxon>Raperosteliaceae</taxon>
        <taxon>Tieghemostelium</taxon>
    </lineage>
</organism>
<keyword evidence="2" id="KW-1185">Reference proteome</keyword>
<sequence>MRENIKRLVKSKKTKDITSQTIKLSALSSIHANHVTSNEIEYISITDDSPVDDFITKFMNPYDQQLFSLPYLFGIQRLS</sequence>
<comment type="caution">
    <text evidence="1">The sequence shown here is derived from an EMBL/GenBank/DDBJ whole genome shotgun (WGS) entry which is preliminary data.</text>
</comment>
<gene>
    <name evidence="1" type="ORF">DLAC_10806</name>
</gene>
<evidence type="ECO:0000313" key="2">
    <source>
        <dbReference type="Proteomes" id="UP000076078"/>
    </source>
</evidence>
<accession>A0A151Z479</accession>
<dbReference type="AlphaFoldDB" id="A0A151Z479"/>
<dbReference type="InParanoid" id="A0A151Z479"/>
<name>A0A151Z479_TIELA</name>
<dbReference type="EMBL" id="LODT01000048">
    <property type="protein sequence ID" value="KYQ88770.1"/>
    <property type="molecule type" value="Genomic_DNA"/>
</dbReference>
<dbReference type="Proteomes" id="UP000076078">
    <property type="component" value="Unassembled WGS sequence"/>
</dbReference>
<proteinExistence type="predicted"/>
<protein>
    <submittedName>
        <fullName evidence="1">SET domain-containing protein</fullName>
    </submittedName>
</protein>
<evidence type="ECO:0000313" key="1">
    <source>
        <dbReference type="EMBL" id="KYQ88770.1"/>
    </source>
</evidence>
<reference evidence="1 2" key="1">
    <citation type="submission" date="2015-12" db="EMBL/GenBank/DDBJ databases">
        <title>Dictyostelia acquired genes for synthesis and detection of signals that induce cell-type specialization by lateral gene transfer from prokaryotes.</title>
        <authorList>
            <person name="Gloeckner G."/>
            <person name="Schaap P."/>
        </authorList>
    </citation>
    <scope>NUCLEOTIDE SEQUENCE [LARGE SCALE GENOMIC DNA]</scope>
    <source>
        <strain evidence="1 2">TK</strain>
    </source>
</reference>